<dbReference type="Pfam" id="PF00480">
    <property type="entry name" value="ROK"/>
    <property type="match status" value="2"/>
</dbReference>
<comment type="similarity">
    <text evidence="1">Belongs to the ROK (NagC/XylR) family.</text>
</comment>
<gene>
    <name evidence="2" type="ORF">ACFQHR_05675</name>
</gene>
<organism evidence="2 3">
    <name type="scientific">Rufibacter roseus</name>
    <dbReference type="NCBI Taxonomy" id="1567108"/>
    <lineage>
        <taxon>Bacteria</taxon>
        <taxon>Pseudomonadati</taxon>
        <taxon>Bacteroidota</taxon>
        <taxon>Cytophagia</taxon>
        <taxon>Cytophagales</taxon>
        <taxon>Hymenobacteraceae</taxon>
        <taxon>Rufibacter</taxon>
    </lineage>
</organism>
<dbReference type="RefSeq" id="WP_066615170.1">
    <property type="nucleotide sequence ID" value="NZ_JBHSYQ010000003.1"/>
</dbReference>
<reference evidence="3" key="1">
    <citation type="journal article" date="2019" name="Int. J. Syst. Evol. Microbiol.">
        <title>The Global Catalogue of Microorganisms (GCM) 10K type strain sequencing project: providing services to taxonomists for standard genome sequencing and annotation.</title>
        <authorList>
            <consortium name="The Broad Institute Genomics Platform"/>
            <consortium name="The Broad Institute Genome Sequencing Center for Infectious Disease"/>
            <person name="Wu L."/>
            <person name="Ma J."/>
        </authorList>
    </citation>
    <scope>NUCLEOTIDE SEQUENCE [LARGE SCALE GENOMIC DNA]</scope>
    <source>
        <strain evidence="3">CGMCC 4.7393</strain>
    </source>
</reference>
<evidence type="ECO:0000313" key="2">
    <source>
        <dbReference type="EMBL" id="MFC6997105.1"/>
    </source>
</evidence>
<dbReference type="Proteomes" id="UP001596405">
    <property type="component" value="Unassembled WGS sequence"/>
</dbReference>
<dbReference type="InterPro" id="IPR043129">
    <property type="entry name" value="ATPase_NBD"/>
</dbReference>
<dbReference type="PANTHER" id="PTHR18964">
    <property type="entry name" value="ROK (REPRESSOR, ORF, KINASE) FAMILY"/>
    <property type="match status" value="1"/>
</dbReference>
<sequence length="297" mass="32626">MSQSTVVGVDVGGTHISAALVNIETSSLVAESYVRKDIDAQSTVTQIINDWCEAIQQTQGYDGSSSSKIGIAMPGPFDYEKGISLMKGQNKYDILYNSNVKELLAEKLQLPVENIRFLNDAKCYLMGEVFCGAAQGQRQVLGLTLGTGLGSAWYHHGEVTDADLWYSPFKESIAEEYLATRWFVNRFHELTGEQLKGAKEIAELAAQKEVAQQVFQEFGKNLGQFIEQAVTHKPADFVVIGGNISKAYPLFSKELEHQLQKAGLAIAIRVAELGEKSALIGAASSWRESLLQEQEEV</sequence>
<dbReference type="InterPro" id="IPR000600">
    <property type="entry name" value="ROK"/>
</dbReference>
<evidence type="ECO:0000313" key="3">
    <source>
        <dbReference type="Proteomes" id="UP001596405"/>
    </source>
</evidence>
<keyword evidence="3" id="KW-1185">Reference proteome</keyword>
<dbReference type="SUPFAM" id="SSF53067">
    <property type="entry name" value="Actin-like ATPase domain"/>
    <property type="match status" value="1"/>
</dbReference>
<protein>
    <submittedName>
        <fullName evidence="2">ROK family protein</fullName>
    </submittedName>
</protein>
<accession>A0ABW2DHJ9</accession>
<name>A0ABW2DHJ9_9BACT</name>
<evidence type="ECO:0000256" key="1">
    <source>
        <dbReference type="ARBA" id="ARBA00006479"/>
    </source>
</evidence>
<proteinExistence type="inferred from homology"/>
<comment type="caution">
    <text evidence="2">The sequence shown here is derived from an EMBL/GenBank/DDBJ whole genome shotgun (WGS) entry which is preliminary data.</text>
</comment>
<dbReference type="Gene3D" id="3.30.420.40">
    <property type="match status" value="2"/>
</dbReference>
<dbReference type="EMBL" id="JBHSYQ010000003">
    <property type="protein sequence ID" value="MFC6997105.1"/>
    <property type="molecule type" value="Genomic_DNA"/>
</dbReference>
<dbReference type="PANTHER" id="PTHR18964:SF149">
    <property type="entry name" value="BIFUNCTIONAL UDP-N-ACETYLGLUCOSAMINE 2-EPIMERASE_N-ACETYLMANNOSAMINE KINASE"/>
    <property type="match status" value="1"/>
</dbReference>